<keyword evidence="1" id="KW-0812">Transmembrane</keyword>
<keyword evidence="1" id="KW-1133">Transmembrane helix</keyword>
<proteinExistence type="predicted"/>
<organism evidence="2 3">
    <name type="scientific">Methylobacterium aquaticum</name>
    <dbReference type="NCBI Taxonomy" id="270351"/>
    <lineage>
        <taxon>Bacteria</taxon>
        <taxon>Pseudomonadati</taxon>
        <taxon>Pseudomonadota</taxon>
        <taxon>Alphaproteobacteria</taxon>
        <taxon>Hyphomicrobiales</taxon>
        <taxon>Methylobacteriaceae</taxon>
        <taxon>Methylobacterium</taxon>
    </lineage>
</organism>
<name>A0A0C6FAQ4_9HYPH</name>
<gene>
    <name evidence="2" type="ORF">Maq22A_c01860</name>
</gene>
<reference evidence="2 3" key="1">
    <citation type="journal article" date="2015" name="Genome Announc.">
        <title>Complete Genome Sequence of Methylobacterium aquaticum Strain 22A, Isolated from Racomitrium japonicum Moss.</title>
        <authorList>
            <person name="Tani A."/>
            <person name="Ogura Y."/>
            <person name="Hayashi T."/>
            <person name="Kimbara K."/>
        </authorList>
    </citation>
    <scope>NUCLEOTIDE SEQUENCE [LARGE SCALE GENOMIC DNA]</scope>
    <source>
        <strain evidence="2 3">MA-22A</strain>
    </source>
</reference>
<dbReference type="EMBL" id="AP014704">
    <property type="protein sequence ID" value="BAQ43867.1"/>
    <property type="molecule type" value="Genomic_DNA"/>
</dbReference>
<accession>A0A0C6FAQ4</accession>
<reference evidence="3" key="2">
    <citation type="submission" date="2015-01" db="EMBL/GenBank/DDBJ databases">
        <title>Complete genome sequence of Methylobacterium aquaticum strain 22A.</title>
        <authorList>
            <person name="Tani A."/>
            <person name="Ogura Y."/>
            <person name="Hayashi T."/>
        </authorList>
    </citation>
    <scope>NUCLEOTIDE SEQUENCE [LARGE SCALE GENOMIC DNA]</scope>
    <source>
        <strain evidence="3">MA-22A</strain>
    </source>
</reference>
<keyword evidence="1" id="KW-0472">Membrane</keyword>
<feature type="transmembrane region" description="Helical" evidence="1">
    <location>
        <begin position="159"/>
        <end position="180"/>
    </location>
</feature>
<sequence>MLGACSVAAVRTGLQRIDEVPSMEHQPLRHIRDIADIGTVPPLLDDPVLEGRRARLERFATILERDPDRSFLTLEEIEFVPRGMRAGIRADNSPLALAAADPVLRANGLADDTFGEARRFFGLSTGEAHRLLCSCVNGRSVKAGPTAKRLRRLAARRPGLWLAYAGAAGLVALPGTLLLFG</sequence>
<dbReference type="PATRIC" id="fig|270351.10.peg.379"/>
<dbReference type="Proteomes" id="UP000061432">
    <property type="component" value="Chromosome"/>
</dbReference>
<evidence type="ECO:0000256" key="1">
    <source>
        <dbReference type="SAM" id="Phobius"/>
    </source>
</evidence>
<evidence type="ECO:0000313" key="2">
    <source>
        <dbReference type="EMBL" id="BAQ43867.1"/>
    </source>
</evidence>
<evidence type="ECO:0000313" key="3">
    <source>
        <dbReference type="Proteomes" id="UP000061432"/>
    </source>
</evidence>
<dbReference type="AlphaFoldDB" id="A0A0C6FAQ4"/>
<protein>
    <submittedName>
        <fullName evidence="2">Uncharacterized protein</fullName>
    </submittedName>
</protein>
<dbReference type="KEGG" id="maqu:Maq22A_c01860"/>